<dbReference type="SUPFAM" id="SSF81452">
    <property type="entry name" value="Cytochrome c oxidase subunit III-like"/>
    <property type="match status" value="1"/>
</dbReference>
<evidence type="ECO:0000256" key="7">
    <source>
        <dbReference type="RuleBase" id="RU003376"/>
    </source>
</evidence>
<proteinExistence type="inferred from homology"/>
<dbReference type="CDD" id="cd02863">
    <property type="entry name" value="Ubiquinol_oxidase_III"/>
    <property type="match status" value="1"/>
</dbReference>
<dbReference type="InterPro" id="IPR024791">
    <property type="entry name" value="Cyt_c/ubiquinol_Oxase_su3"/>
</dbReference>
<accession>A0ABV8JKH0</accession>
<evidence type="ECO:0000256" key="2">
    <source>
        <dbReference type="ARBA" id="ARBA00010581"/>
    </source>
</evidence>
<comment type="similarity">
    <text evidence="2 7">Belongs to the cytochrome c oxidase subunit 3 family.</text>
</comment>
<evidence type="ECO:0000313" key="11">
    <source>
        <dbReference type="Proteomes" id="UP001595843"/>
    </source>
</evidence>
<sequence>MHIEEQTGTVAGLPAEPEKATLEGKNKVLGFWLFLGAETTLFATLFGAYLSLKGATMEGPTPQELYQMPMVAASTLVLLTSSLTSVLAIIAMRRNEADRMLRWFLVTILLGAVFLGLEAYEFFEYVHEGHTFTSSAFGSSFYLLLGTHGSHVLYGFFWILSLIIQGRNKGITVHTAPKFYVASLYWHFVDVVWVFIFTVVYLMGMMP</sequence>
<protein>
    <submittedName>
        <fullName evidence="10">Cytochrome (Ubi)quinol oxidase subunit III</fullName>
    </submittedName>
</protein>
<evidence type="ECO:0000256" key="6">
    <source>
        <dbReference type="ARBA" id="ARBA00023136"/>
    </source>
</evidence>
<comment type="caution">
    <text evidence="10">The sequence shown here is derived from an EMBL/GenBank/DDBJ whole genome shotgun (WGS) entry which is preliminary data.</text>
</comment>
<feature type="domain" description="Heme-copper oxidase subunit III family profile" evidence="9">
    <location>
        <begin position="29"/>
        <end position="205"/>
    </location>
</feature>
<dbReference type="InterPro" id="IPR013833">
    <property type="entry name" value="Cyt_c_oxidase_su3_a-hlx"/>
</dbReference>
<keyword evidence="5 8" id="KW-1133">Transmembrane helix</keyword>
<keyword evidence="4 7" id="KW-0812">Transmembrane</keyword>
<evidence type="ECO:0000256" key="1">
    <source>
        <dbReference type="ARBA" id="ARBA00004651"/>
    </source>
</evidence>
<dbReference type="InterPro" id="IPR000298">
    <property type="entry name" value="Cyt_c_oxidase-like_su3"/>
</dbReference>
<keyword evidence="6 8" id="KW-0472">Membrane</keyword>
<keyword evidence="3" id="KW-1003">Cell membrane</keyword>
<evidence type="ECO:0000259" key="9">
    <source>
        <dbReference type="PROSITE" id="PS50253"/>
    </source>
</evidence>
<dbReference type="Gene3D" id="1.20.120.80">
    <property type="entry name" value="Cytochrome c oxidase, subunit III, four-helix bundle"/>
    <property type="match status" value="1"/>
</dbReference>
<evidence type="ECO:0000313" key="10">
    <source>
        <dbReference type="EMBL" id="MFC4077696.1"/>
    </source>
</evidence>
<name>A0ABV8JKH0_9BACL</name>
<evidence type="ECO:0000256" key="3">
    <source>
        <dbReference type="ARBA" id="ARBA00022475"/>
    </source>
</evidence>
<dbReference type="PROSITE" id="PS50253">
    <property type="entry name" value="COX3"/>
    <property type="match status" value="1"/>
</dbReference>
<keyword evidence="11" id="KW-1185">Reference proteome</keyword>
<feature type="transmembrane region" description="Helical" evidence="8">
    <location>
        <begin position="184"/>
        <end position="204"/>
    </location>
</feature>
<dbReference type="RefSeq" id="WP_380705499.1">
    <property type="nucleotide sequence ID" value="NZ_JBHSAP010000015.1"/>
</dbReference>
<feature type="transmembrane region" description="Helical" evidence="8">
    <location>
        <begin position="70"/>
        <end position="91"/>
    </location>
</feature>
<dbReference type="Proteomes" id="UP001595843">
    <property type="component" value="Unassembled WGS sequence"/>
</dbReference>
<feature type="transmembrane region" description="Helical" evidence="8">
    <location>
        <begin position="29"/>
        <end position="50"/>
    </location>
</feature>
<evidence type="ECO:0000256" key="4">
    <source>
        <dbReference type="ARBA" id="ARBA00022692"/>
    </source>
</evidence>
<dbReference type="EMBL" id="JBHSAP010000015">
    <property type="protein sequence ID" value="MFC4077696.1"/>
    <property type="molecule type" value="Genomic_DNA"/>
</dbReference>
<reference evidence="11" key="1">
    <citation type="journal article" date="2019" name="Int. J. Syst. Evol. Microbiol.">
        <title>The Global Catalogue of Microorganisms (GCM) 10K type strain sequencing project: providing services to taxonomists for standard genome sequencing and annotation.</title>
        <authorList>
            <consortium name="The Broad Institute Genomics Platform"/>
            <consortium name="The Broad Institute Genome Sequencing Center for Infectious Disease"/>
            <person name="Wu L."/>
            <person name="Ma J."/>
        </authorList>
    </citation>
    <scope>NUCLEOTIDE SEQUENCE [LARGE SCALE GENOMIC DNA]</scope>
    <source>
        <strain evidence="11">IBRC-M 10813</strain>
    </source>
</reference>
<comment type="subcellular location">
    <subcellularLocation>
        <location evidence="1 7">Cell membrane</location>
        <topology evidence="1 7">Multi-pass membrane protein</topology>
    </subcellularLocation>
</comment>
<gene>
    <name evidence="10" type="ORF">ACFOUO_12890</name>
</gene>
<evidence type="ECO:0000256" key="5">
    <source>
        <dbReference type="ARBA" id="ARBA00022989"/>
    </source>
</evidence>
<dbReference type="PANTHER" id="PTHR11403">
    <property type="entry name" value="CYTOCHROME C OXIDASE SUBUNIT III"/>
    <property type="match status" value="1"/>
</dbReference>
<dbReference type="InterPro" id="IPR035973">
    <property type="entry name" value="Cyt_c_oxidase_su3-like_sf"/>
</dbReference>
<dbReference type="Pfam" id="PF00510">
    <property type="entry name" value="COX3"/>
    <property type="match status" value="1"/>
</dbReference>
<evidence type="ECO:0000256" key="8">
    <source>
        <dbReference type="SAM" id="Phobius"/>
    </source>
</evidence>
<feature type="transmembrane region" description="Helical" evidence="8">
    <location>
        <begin position="140"/>
        <end position="164"/>
    </location>
</feature>
<dbReference type="PANTHER" id="PTHR11403:SF9">
    <property type="entry name" value="CYTOCHROME C OXIDASE SUBUNIT 3"/>
    <property type="match status" value="1"/>
</dbReference>
<organism evidence="10 11">
    <name type="scientific">Salinithrix halophila</name>
    <dbReference type="NCBI Taxonomy" id="1485204"/>
    <lineage>
        <taxon>Bacteria</taxon>
        <taxon>Bacillati</taxon>
        <taxon>Bacillota</taxon>
        <taxon>Bacilli</taxon>
        <taxon>Bacillales</taxon>
        <taxon>Thermoactinomycetaceae</taxon>
        <taxon>Salinithrix</taxon>
    </lineage>
</organism>
<feature type="transmembrane region" description="Helical" evidence="8">
    <location>
        <begin position="103"/>
        <end position="120"/>
    </location>
</feature>
<dbReference type="InterPro" id="IPR033946">
    <property type="entry name" value="Ubiquinol_oxase_su3_dom"/>
</dbReference>